<evidence type="ECO:0000313" key="20">
    <source>
        <dbReference type="RefSeq" id="XP_022242396.1"/>
    </source>
</evidence>
<evidence type="ECO:0000256" key="1">
    <source>
        <dbReference type="ARBA" id="ARBA00004123"/>
    </source>
</evidence>
<feature type="domain" description="C2H2-type" evidence="16">
    <location>
        <begin position="661"/>
        <end position="690"/>
    </location>
</feature>
<feature type="region of interest" description="Disordered" evidence="14">
    <location>
        <begin position="2878"/>
        <end position="2920"/>
    </location>
</feature>
<feature type="compositionally biased region" description="Basic and acidic residues" evidence="14">
    <location>
        <begin position="1929"/>
        <end position="1944"/>
    </location>
</feature>
<feature type="compositionally biased region" description="Polar residues" evidence="14">
    <location>
        <begin position="424"/>
        <end position="441"/>
    </location>
</feature>
<evidence type="ECO:0000256" key="7">
    <source>
        <dbReference type="ARBA" id="ARBA00023125"/>
    </source>
</evidence>
<evidence type="ECO:0000259" key="16">
    <source>
        <dbReference type="PROSITE" id="PS50157"/>
    </source>
</evidence>
<feature type="domain" description="C2H2-type" evidence="16">
    <location>
        <begin position="1337"/>
        <end position="1359"/>
    </location>
</feature>
<evidence type="ECO:0000256" key="10">
    <source>
        <dbReference type="ARBA" id="ARBA00023242"/>
    </source>
</evidence>
<evidence type="ECO:0000256" key="3">
    <source>
        <dbReference type="ARBA" id="ARBA00022737"/>
    </source>
</evidence>
<feature type="region of interest" description="Disordered" evidence="14">
    <location>
        <begin position="2157"/>
        <end position="2177"/>
    </location>
</feature>
<feature type="region of interest" description="Disordered" evidence="14">
    <location>
        <begin position="101"/>
        <end position="134"/>
    </location>
</feature>
<dbReference type="InterPro" id="IPR009057">
    <property type="entry name" value="Homeodomain-like_sf"/>
</dbReference>
<feature type="region of interest" description="Disordered" evidence="14">
    <location>
        <begin position="1926"/>
        <end position="1956"/>
    </location>
</feature>
<dbReference type="PROSITE" id="PS50071">
    <property type="entry name" value="HOMEOBOX_2"/>
    <property type="match status" value="4"/>
</dbReference>
<feature type="compositionally biased region" description="Low complexity" evidence="14">
    <location>
        <begin position="2401"/>
        <end position="2414"/>
    </location>
</feature>
<dbReference type="Gene3D" id="1.10.10.60">
    <property type="entry name" value="Homeodomain-like"/>
    <property type="match status" value="4"/>
</dbReference>
<feature type="region of interest" description="Disordered" evidence="14">
    <location>
        <begin position="3516"/>
        <end position="3542"/>
    </location>
</feature>
<evidence type="ECO:0000256" key="9">
    <source>
        <dbReference type="ARBA" id="ARBA00023163"/>
    </source>
</evidence>
<feature type="domain" description="C2H2-type" evidence="16">
    <location>
        <begin position="1622"/>
        <end position="1651"/>
    </location>
</feature>
<feature type="compositionally biased region" description="Low complexity" evidence="14">
    <location>
        <begin position="33"/>
        <end position="54"/>
    </location>
</feature>
<reference evidence="18 19" key="1">
    <citation type="submission" date="2025-05" db="UniProtKB">
        <authorList>
            <consortium name="RefSeq"/>
        </authorList>
    </citation>
    <scope>IDENTIFICATION</scope>
    <source>
        <tissue evidence="18 19">Muscle</tissue>
    </source>
</reference>
<keyword evidence="8 12" id="KW-0371">Homeobox</keyword>
<protein>
    <submittedName>
        <fullName evidence="18 19">Zinc finger homeobox protein 4-like isoform X1</fullName>
    </submittedName>
</protein>
<keyword evidence="6" id="KW-0805">Transcription regulation</keyword>
<feature type="compositionally biased region" description="Low complexity" evidence="14">
    <location>
        <begin position="2028"/>
        <end position="2040"/>
    </location>
</feature>
<dbReference type="SMART" id="SM00389">
    <property type="entry name" value="HOX"/>
    <property type="match status" value="4"/>
</dbReference>
<dbReference type="InterPro" id="IPR003604">
    <property type="entry name" value="Matrin/U1-like-C_Znf_C2H2"/>
</dbReference>
<keyword evidence="9" id="KW-0804">Transcription</keyword>
<dbReference type="InterPro" id="IPR036236">
    <property type="entry name" value="Znf_C2H2_sf"/>
</dbReference>
<feature type="compositionally biased region" description="Polar residues" evidence="14">
    <location>
        <begin position="513"/>
        <end position="528"/>
    </location>
</feature>
<feature type="DNA-binding region" description="Homeobox" evidence="12">
    <location>
        <begin position="2921"/>
        <end position="2980"/>
    </location>
</feature>
<feature type="DNA-binding region" description="Homeobox" evidence="12">
    <location>
        <begin position="2171"/>
        <end position="2230"/>
    </location>
</feature>
<dbReference type="Proteomes" id="UP000694941">
    <property type="component" value="Unplaced"/>
</dbReference>
<evidence type="ECO:0000256" key="6">
    <source>
        <dbReference type="ARBA" id="ARBA00023015"/>
    </source>
</evidence>
<feature type="domain" description="Homeobox" evidence="15">
    <location>
        <begin position="2637"/>
        <end position="2697"/>
    </location>
</feature>
<feature type="region of interest" description="Disordered" evidence="14">
    <location>
        <begin position="2386"/>
        <end position="2419"/>
    </location>
</feature>
<feature type="compositionally biased region" description="Low complexity" evidence="14">
    <location>
        <begin position="2900"/>
        <end position="2912"/>
    </location>
</feature>
<evidence type="ECO:0000313" key="17">
    <source>
        <dbReference type="Proteomes" id="UP000694941"/>
    </source>
</evidence>
<feature type="DNA-binding region" description="Homeobox" evidence="12">
    <location>
        <begin position="2639"/>
        <end position="2698"/>
    </location>
</feature>
<keyword evidence="10 12" id="KW-0539">Nucleus</keyword>
<evidence type="ECO:0000256" key="12">
    <source>
        <dbReference type="PROSITE-ProRule" id="PRU00108"/>
    </source>
</evidence>
<dbReference type="PANTHER" id="PTHR45891">
    <property type="entry name" value="ZINC FINGER HOMEOBOX PROTEIN"/>
    <property type="match status" value="1"/>
</dbReference>
<feature type="region of interest" description="Disordered" evidence="14">
    <location>
        <begin position="3111"/>
        <end position="3154"/>
    </location>
</feature>
<sequence length="3542" mass="394169">MDAPDVIMDTGQRTDIQIIQSEHQEVSATSQERLLNSDSVSVSSSGLASRNSLANMTPQDNPPNPVNKQRAKERSKETNQALCTNLVEFNSCETCGQKLSPALNHHHCGSREPKDDDGAERENTDGAATELSDSEVETFTGKIVYNPDGSAFIIEGESEFSDEECSLDLPQQEGSIVDSRGVSPQQYRGFPQVVNAFHISKNPALYSALYDQAYSFLQEKKNVPEVPIMHCYRVFTVREKNETNCNDKSENSGPDKKPSIVSKRNIPSLEYSSVPVKPILMCFICKLSFAYAKSFVAHAVGEHNIALVDEERQILSQKNISAIIQGVGKEKEPLLSFLEPIPSKAAEVNETPHYQGSFYDQAAHSSYSSSSAASSAVSSLLSIVNSAVSSVICQSVNSSAVTTLVPASLNPVASVRDIKASVIDSNSTTKQNNQGKSSDYPKTSEESLAPELEDLANIEKLAKAAAAAAEAKSFSELENTSYKDLNGKKFQEENGEEQNTDIHDSKSPVLSHLSMTSDRPASSNSGGSISPRGCVSPKVPTSPNQFLATSYSPGYGVGNIMEICSQHPDGKTNGVECPKCDLILGSSKSLGGHMTMMHSKNSCKTLKCPKCNWHYKYQETLEIHMKEKHPENEMSCIYCIANQPHPRLTRGETYTCGYKPYRCEVCNYSTTTKGNLSIHMQSDKHINNVQELQNGNISTKHIIQSQPLPNAHVPEPPKKGPSPTKPKATWRCDVCNYETNVSRNLRIHMTSEKHTHNIMVLQQNVKHMQQLTALQQAQALDPMFQFHPGLLLPPDNQLQPEAALADMYYNHALLMMANQQQQQQQRVMAAAAAASSGPGKSPTGLSSMTPIATPTVDMEHPDPTLVPDMPYDDDSKMFECCICNLFSADTVEGLNHHLQQDRTREREDEVLMVVSGNFICKLCSYKTNLKANFMLHSKTDKHLLRLQHVNHIKEGGPRNDWKLKFVNMSNSVQIRCNACDYYTNSVHKLQIHTNNPRHEGCARLFLYLQLSKSNLKSESSFYHCVLCNFSTSTKQKLIQHVSSLEHVKHDNMRQIQRSMDDHGREDNFKDIFVVKEVSENKSGTDSETSPKLKEHKEPEAQKSRERWEQFRKDEQNDESVLKQALLDQAKSSSAPGTSEDTNNSNQQAYTCSFCDYTNSNEARVQMHMSAQHSQKLTPLDCPLCQDSFVEWTELEKHVMDTHNVNKEGVKRILAIVDHSAFEDKTAAQNEDSVDSKDDNSEDDSDSQEKLCTEESAAEELACPICYKMFGNVDDLFLHQNEKGHIEMKQTPRGSGYMCWWKGCKQFFPSSQTLQIHFKEVHAKIPQLAVSDRHVYKYRCSQCSLAFRTLDKLQLHSQYHVIRAATKCVLCDRSFRSIQALQKHVETSHTDMTNEEKEQYQASLANNPLLTNQGSGPGVLDPQTTELMKKDNNRDTVESSEEPMDTLIPQDPPDQINNPEMNTDDGNEQAINLIDDSTKEQCFEDYINSQAVAEDSYNDPSRKYKCHRCKVAFTRQSYLTSHNKTLLHRKGEKMSYPMEKYLDPNRPYKCDVCKESFTQKNILLVHYNSVSHLHKLKQSMKENSTGANTTVSTASMTSTTISTSNCPSPSNILSNGESDKKPYKCNICKVAYSQGSTLDIHVRSVLHQTRASKLHELAVAGQIDLSIPLIEKPESTQAQDTQPKCVRDVSSKLKPGTETITTSTAYSVSASQPSTLNELLQVPHCIVPISGTVTKSSASSQLPFQVPPDPSSVQQALSLASHLAQTPILATSDISSPSTYTCQRCHQPCISQEALLQHQQFCCFFGQPPASLFGAGPPGLSPSALAGLSQCQLPIQIVHSDLAGSQQHPEMGYSKSEHASSSPCEPNPERHSFSSHVNEQTTSIQMNSQILKSKFPYPRSKPFMYKHLLESYGFDIVMQFNEFNKKKVKKDSENKDSEGDKETNTHRKINNNEAGEGEEKLKAVTSFLPEINKSVCDLCQREFSSIWVLKSHKEEYHKQVVPFNLLETFVDEYKKHYEKKQSQTEDGGSTSDATPTPTSTPESNGQVQKDPCSSMGLYALGAPTLPSPVTSMAGQQNDSFSANHMAAQFQFNQLLMSMGLGMGLPVGMGMSLATMNMHPPMIPMMMPPPVDPFMASAFKHPMLAGSLEPNYFASQQKLLQQQPQQLSQSQQQKRARTRISDDQLKILRTYFNINNSPTEEQLVEMSDKSGLTVKVIKHWFRNTLFKERQRNKDSPYNFSNPPSTYLNLEEYEKTGEARVLSVNEPSHHTEVNNKNFKEIPQENELIIPQNNTAVFDKEIINSNERRTPEMSVKDKSASSQCVGKSMTTIDTYPALSSRDSELSREPTLYSDACNSQSEMLKQKDSSDDSVDYSSGSINFSVATTSTSFGHAGVPKSDTTKPSLSPNSISSRSSGSGKRANRTRFTDYQVKILQEFFETNAYPKDDNLEYLSKLLHLSPRIIVVWFQNARQKARKMYENQPPVTTEEENSGRFQRTSGLNYQCKKCLQVFQRYYELIKHQKSLCFKDENPVATQVKASSDGTEARSRPVLPAVNQGVNRPTDHSKTACQNGTYQCDKCSLAFPRFELWREHQIVHIMNPNLYSSYSPNSSFGMLQYEAQGTMKRKLSEDEESKESTDQPRDKRLRTTILPEQLDFLYQKYQIESNPSRKMLESISREVGLKKRVVQVWFQNTRARERKGQFRAHQQVIHKRCPFCRALFKARSALESHLATRHADQYTKGEINVDAFPDGDTDSEAGNSAEDEAKGSISGFPSLLTSSSPVPGYSPSSVNSMNKCTDEEPSKKHDSDLTFPDINTKESSGPADLSVKFQQSGTSKLKDGPLDLSKPMKVNVQADKSIDPIPTNLSDKSLEDSSFRLSIIDDTRSETYSESTDREGEDVSHESSPTSPATQSQSQNTRNMTNSAKRFRTQMTTLQIKIMKSIFVDYKTPSMAECEQLGREIGLAKRVVQVWFQNARAKEKKSKIAFAKTFGQEMETKTTAEECKICKFKYDPKFSTCIQDHLFSKRHIENLKIQIESLKNLTDSQETSSHSADFPTAGGGNALSQLMQQERMENNASIVGSSSSAIAVSGQQNLMQQLQMLELQQMTSLGISGLGLPNNHETNSSNTKDKVNSSLSERSSCRKENSTGSSTPMGLANTSVKLTGDATKDTVVPVPSAISTHSNTSVNQNMDFSVPPNDGSGLFPYMYTGVPGYYPGMHSNIIPPSIYNTGTSTGGLFYDANMYSTPLSLLQLPPPALLDVTQKMTQPGNSITRFSPDGKTTVNLKGTIQEIDFHQVAEVDVDIGFVCKNCQMVYPSEALCLNHQRATCFRTTKGDIRAILKLVQLNFECRACCERFTSILDFKFHCDMDRHVKRVQKLQRDASSSCDLGTSMSIQISAAQNIASPSGHLNNYNTSPMMPSTSSTPVMAGFSVAAATNHMPTCSLTSSVPQSKGISTSRGSQLPPNNRNGLPEVVPSLLFPGGHSDFRHELDSSLSFSMGLEAMVMRNGMDSSTLDIPVSDHTSPTSKRGICFSGDPTLSPEAKRL</sequence>
<feature type="compositionally biased region" description="Low complexity" evidence="14">
    <location>
        <begin position="2157"/>
        <end position="2171"/>
    </location>
</feature>
<dbReference type="SMART" id="SM00355">
    <property type="entry name" value="ZnF_C2H2"/>
    <property type="match status" value="25"/>
</dbReference>
<feature type="region of interest" description="Disordered" evidence="14">
    <location>
        <begin position="707"/>
        <end position="727"/>
    </location>
</feature>
<feature type="region of interest" description="Disordered" evidence="14">
    <location>
        <begin position="23"/>
        <end position="77"/>
    </location>
</feature>
<feature type="domain" description="C2H2-type" evidence="16">
    <location>
        <begin position="1179"/>
        <end position="1207"/>
    </location>
</feature>
<feature type="compositionally biased region" description="Low complexity" evidence="14">
    <location>
        <begin position="2775"/>
        <end position="2789"/>
    </location>
</feature>
<feature type="domain" description="Homeobox" evidence="15">
    <location>
        <begin position="2169"/>
        <end position="2229"/>
    </location>
</feature>
<feature type="region of interest" description="Disordered" evidence="14">
    <location>
        <begin position="424"/>
        <end position="447"/>
    </location>
</feature>
<dbReference type="InterPro" id="IPR001356">
    <property type="entry name" value="HD"/>
</dbReference>
<feature type="region of interest" description="Disordered" evidence="14">
    <location>
        <begin position="3039"/>
        <end position="3058"/>
    </location>
</feature>
<feature type="compositionally biased region" description="Basic and acidic residues" evidence="14">
    <location>
        <begin position="109"/>
        <end position="124"/>
    </location>
</feature>
<dbReference type="PROSITE" id="PS50157">
    <property type="entry name" value="ZINC_FINGER_C2H2_2"/>
    <property type="match status" value="8"/>
</dbReference>
<keyword evidence="3" id="KW-0677">Repeat</keyword>
<keyword evidence="17" id="KW-1185">Reference proteome</keyword>
<feature type="domain" description="Homeobox" evidence="15">
    <location>
        <begin position="2414"/>
        <end position="2474"/>
    </location>
</feature>
<dbReference type="SUPFAM" id="SSF57667">
    <property type="entry name" value="beta-beta-alpha zinc fingers"/>
    <property type="match status" value="5"/>
</dbReference>
<dbReference type="InterPro" id="IPR013087">
    <property type="entry name" value="Znf_C2H2_type"/>
</dbReference>
<keyword evidence="2" id="KW-0479">Metal-binding</keyword>
<dbReference type="Gene3D" id="3.30.160.60">
    <property type="entry name" value="Classic Zinc Finger"/>
    <property type="match status" value="5"/>
</dbReference>
<feature type="domain" description="Homeobox" evidence="15">
    <location>
        <begin position="2919"/>
        <end position="2979"/>
    </location>
</feature>
<dbReference type="InterPro" id="IPR017970">
    <property type="entry name" value="Homeobox_CS"/>
</dbReference>
<gene>
    <name evidence="18 19 20" type="primary">LOC106460069</name>
</gene>
<feature type="region of interest" description="Disordered" evidence="14">
    <location>
        <begin position="492"/>
        <end position="536"/>
    </location>
</feature>
<feature type="compositionally biased region" description="Polar residues" evidence="14">
    <location>
        <begin position="23"/>
        <end position="32"/>
    </location>
</feature>
<evidence type="ECO:0000256" key="8">
    <source>
        <dbReference type="ARBA" id="ARBA00023155"/>
    </source>
</evidence>
<feature type="domain" description="C2H2-type" evidence="16">
    <location>
        <begin position="1547"/>
        <end position="1578"/>
    </location>
</feature>
<feature type="compositionally biased region" description="Basic and acidic residues" evidence="14">
    <location>
        <begin position="2878"/>
        <end position="2898"/>
    </location>
</feature>
<evidence type="ECO:0000313" key="19">
    <source>
        <dbReference type="RefSeq" id="XP_022242395.1"/>
    </source>
</evidence>
<evidence type="ECO:0000256" key="13">
    <source>
        <dbReference type="RuleBase" id="RU000682"/>
    </source>
</evidence>
<keyword evidence="5" id="KW-0862">Zinc</keyword>
<keyword evidence="4 11" id="KW-0863">Zinc-finger</keyword>
<dbReference type="RefSeq" id="XP_022242396.1">
    <property type="nucleotide sequence ID" value="XM_022386688.1"/>
</dbReference>
<feature type="region of interest" description="Disordered" evidence="14">
    <location>
        <begin position="2620"/>
        <end position="2641"/>
    </location>
</feature>
<feature type="region of interest" description="Disordered" evidence="14">
    <location>
        <begin position="2304"/>
        <end position="2323"/>
    </location>
</feature>
<feature type="compositionally biased region" description="Basic and acidic residues" evidence="14">
    <location>
        <begin position="2793"/>
        <end position="2805"/>
    </location>
</feature>
<dbReference type="PROSITE" id="PS00027">
    <property type="entry name" value="HOMEOBOX_1"/>
    <property type="match status" value="2"/>
</dbReference>
<feature type="region of interest" description="Disordered" evidence="14">
    <location>
        <begin position="2016"/>
        <end position="2049"/>
    </location>
</feature>
<feature type="region of interest" description="Disordered" evidence="14">
    <location>
        <begin position="1079"/>
        <end position="1114"/>
    </location>
</feature>
<feature type="region of interest" description="Disordered" evidence="14">
    <location>
        <begin position="1843"/>
        <end position="1880"/>
    </location>
</feature>
<dbReference type="PROSITE" id="PS00028">
    <property type="entry name" value="ZINC_FINGER_C2H2_1"/>
    <property type="match status" value="14"/>
</dbReference>
<dbReference type="InterPro" id="IPR051968">
    <property type="entry name" value="ZnFinger_Homeobox_TR"/>
</dbReference>
<feature type="compositionally biased region" description="Polar residues" evidence="14">
    <location>
        <begin position="3116"/>
        <end position="3135"/>
    </location>
</feature>
<evidence type="ECO:0000256" key="11">
    <source>
        <dbReference type="PROSITE-ProRule" id="PRU00042"/>
    </source>
</evidence>
<dbReference type="CDD" id="cd00086">
    <property type="entry name" value="homeodomain"/>
    <property type="match status" value="4"/>
</dbReference>
<accession>A0ABM1SFI9</accession>
<dbReference type="SMART" id="SM00451">
    <property type="entry name" value="ZnF_U1"/>
    <property type="match status" value="8"/>
</dbReference>
<evidence type="ECO:0000256" key="14">
    <source>
        <dbReference type="SAM" id="MobiDB-lite"/>
    </source>
</evidence>
<feature type="compositionally biased region" description="Basic and acidic residues" evidence="14">
    <location>
        <begin position="1426"/>
        <end position="1436"/>
    </location>
</feature>
<evidence type="ECO:0000256" key="5">
    <source>
        <dbReference type="ARBA" id="ARBA00022833"/>
    </source>
</evidence>
<evidence type="ECO:0000256" key="2">
    <source>
        <dbReference type="ARBA" id="ARBA00022723"/>
    </source>
</evidence>
<feature type="domain" description="C2H2-type" evidence="16">
    <location>
        <begin position="1365"/>
        <end position="1393"/>
    </location>
</feature>
<evidence type="ECO:0000259" key="15">
    <source>
        <dbReference type="PROSITE" id="PS50071"/>
    </source>
</evidence>
<evidence type="ECO:0000256" key="4">
    <source>
        <dbReference type="ARBA" id="ARBA00022771"/>
    </source>
</evidence>
<feature type="domain" description="C2H2-type" evidence="16">
    <location>
        <begin position="1503"/>
        <end position="1532"/>
    </location>
</feature>
<dbReference type="Pfam" id="PF24056">
    <property type="entry name" value="zf-C2H2_ZFHX3"/>
    <property type="match status" value="1"/>
</dbReference>
<name>A0ABM1SFI9_LIMPO</name>
<feature type="DNA-binding region" description="Homeobox" evidence="12">
    <location>
        <begin position="2416"/>
        <end position="2475"/>
    </location>
</feature>
<feature type="compositionally biased region" description="Basic and acidic residues" evidence="14">
    <location>
        <begin position="2304"/>
        <end position="2315"/>
    </location>
</feature>
<proteinExistence type="predicted"/>
<organism evidence="17 18">
    <name type="scientific">Limulus polyphemus</name>
    <name type="common">Atlantic horseshoe crab</name>
    <dbReference type="NCBI Taxonomy" id="6850"/>
    <lineage>
        <taxon>Eukaryota</taxon>
        <taxon>Metazoa</taxon>
        <taxon>Ecdysozoa</taxon>
        <taxon>Arthropoda</taxon>
        <taxon>Chelicerata</taxon>
        <taxon>Merostomata</taxon>
        <taxon>Xiphosura</taxon>
        <taxon>Limulidae</taxon>
        <taxon>Limulus</taxon>
    </lineage>
</organism>
<feature type="region of interest" description="Disordered" evidence="14">
    <location>
        <begin position="1406"/>
        <end position="1452"/>
    </location>
</feature>
<feature type="region of interest" description="Disordered" evidence="14">
    <location>
        <begin position="1224"/>
        <end position="1250"/>
    </location>
</feature>
<feature type="compositionally biased region" description="Polar residues" evidence="14">
    <location>
        <begin position="3143"/>
        <end position="3154"/>
    </location>
</feature>
<comment type="subcellular location">
    <subcellularLocation>
        <location evidence="1 12 13">Nucleus</location>
    </subcellularLocation>
</comment>
<dbReference type="PANTHER" id="PTHR45891:SF3">
    <property type="entry name" value="ZINC FINGER PROTEIN 2"/>
    <property type="match status" value="1"/>
</dbReference>
<dbReference type="GeneID" id="106460069"/>
<dbReference type="RefSeq" id="XP_022242395.1">
    <property type="nucleotide sequence ID" value="XM_022386687.1"/>
</dbReference>
<feature type="region of interest" description="Disordered" evidence="14">
    <location>
        <begin position="3441"/>
        <end position="3464"/>
    </location>
</feature>
<keyword evidence="7 12" id="KW-0238">DNA-binding</keyword>
<feature type="region of interest" description="Disordered" evidence="14">
    <location>
        <begin position="2739"/>
        <end position="2865"/>
    </location>
</feature>
<feature type="domain" description="C2H2-type" evidence="16">
    <location>
        <begin position="2499"/>
        <end position="2528"/>
    </location>
</feature>
<dbReference type="SUPFAM" id="SSF46689">
    <property type="entry name" value="Homeodomain-like"/>
    <property type="match status" value="4"/>
</dbReference>
<feature type="region of interest" description="Disordered" evidence="14">
    <location>
        <begin position="2329"/>
        <end position="2367"/>
    </location>
</feature>
<evidence type="ECO:0000313" key="18">
    <source>
        <dbReference type="RefSeq" id="XP_022242394.1"/>
    </source>
</evidence>
<dbReference type="RefSeq" id="XP_022242394.1">
    <property type="nucleotide sequence ID" value="XM_022386686.1"/>
</dbReference>
<feature type="compositionally biased region" description="Polar residues" evidence="14">
    <location>
        <begin position="3039"/>
        <end position="3048"/>
    </location>
</feature>
<dbReference type="Pfam" id="PF00046">
    <property type="entry name" value="Homeodomain"/>
    <property type="match status" value="4"/>
</dbReference>